<evidence type="ECO:0000259" key="1">
    <source>
        <dbReference type="Pfam" id="PF10644"/>
    </source>
</evidence>
<dbReference type="PANTHER" id="PTHR13391:SF0">
    <property type="entry name" value="PROTEIN MISATO HOMOLOG 1"/>
    <property type="match status" value="1"/>
</dbReference>
<organism evidence="2 3">
    <name type="scientific">Auxenochlorella protothecoides</name>
    <name type="common">Green microalga</name>
    <name type="synonym">Chlorella protothecoides</name>
    <dbReference type="NCBI Taxonomy" id="3075"/>
    <lineage>
        <taxon>Eukaryota</taxon>
        <taxon>Viridiplantae</taxon>
        <taxon>Chlorophyta</taxon>
        <taxon>core chlorophytes</taxon>
        <taxon>Trebouxiophyceae</taxon>
        <taxon>Chlorellales</taxon>
        <taxon>Chlorellaceae</taxon>
        <taxon>Auxenochlorella</taxon>
    </lineage>
</organism>
<dbReference type="SUPFAM" id="SSF52490">
    <property type="entry name" value="Tubulin nucleotide-binding domain-like"/>
    <property type="match status" value="1"/>
</dbReference>
<dbReference type="RefSeq" id="XP_011397383.1">
    <property type="nucleotide sequence ID" value="XM_011399081.1"/>
</dbReference>
<dbReference type="InterPro" id="IPR049942">
    <property type="entry name" value="DML1/Misato"/>
</dbReference>
<dbReference type="eggNOG" id="KOG2530">
    <property type="taxonomic scope" value="Eukaryota"/>
</dbReference>
<feature type="domain" description="Misato Segment II tubulin-like" evidence="1">
    <location>
        <begin position="5"/>
        <end position="29"/>
    </location>
</feature>
<dbReference type="Gene3D" id="3.40.50.1440">
    <property type="entry name" value="Tubulin/FtsZ, GTPase domain"/>
    <property type="match status" value="1"/>
</dbReference>
<dbReference type="InterPro" id="IPR036525">
    <property type="entry name" value="Tubulin/FtsZ_GTPase_sf"/>
</dbReference>
<protein>
    <submittedName>
        <fullName evidence="2">Protein misato</fullName>
    </submittedName>
</protein>
<reference evidence="2 3" key="1">
    <citation type="journal article" date="2014" name="BMC Genomics">
        <title>Oil accumulation mechanisms of the oleaginous microalga Chlorella protothecoides revealed through its genome, transcriptomes, and proteomes.</title>
        <authorList>
            <person name="Gao C."/>
            <person name="Wang Y."/>
            <person name="Shen Y."/>
            <person name="Yan D."/>
            <person name="He X."/>
            <person name="Dai J."/>
            <person name="Wu Q."/>
        </authorList>
    </citation>
    <scope>NUCLEOTIDE SEQUENCE [LARGE SCALE GENOMIC DNA]</scope>
    <source>
        <strain evidence="2 3">0710</strain>
    </source>
</reference>
<dbReference type="Pfam" id="PF10644">
    <property type="entry name" value="Misat_Tub_SegII"/>
    <property type="match status" value="1"/>
</dbReference>
<dbReference type="KEGG" id="apro:F751_3213"/>
<proteinExistence type="predicted"/>
<dbReference type="GeneID" id="23614604"/>
<dbReference type="GO" id="GO:0007005">
    <property type="term" value="P:mitochondrion organization"/>
    <property type="evidence" value="ECO:0007669"/>
    <property type="project" value="InterPro"/>
</dbReference>
<dbReference type="OrthoDB" id="271881at2759"/>
<sequence>MGSDRELVTLQFGSLANHVGTQYWNMQGAQQSFTSLAEWHPHPRSTQLIPGVWQGVTPFSAFSAGTSDALPAGFREGLVDVVRSFVEDCDCPQGLQALVDDQSGFGGLAAATLAELKEDLALPVAIFCVRDAGAAGAAGNFHAPLNAALSYAQLAGIAEVYATPTAPARLTSTDQSVGPASFPFPGTNCLAAALFNCSLPYVLGGISAQPPPASMSGTLGTLRQVASLLTSANNSPLTGLAVRAAVGADPCLDMLALAPAALSLRGRNAELATWSGAPGSIADARARLAAALAQDASVDGAEPGPSACTAIARGLREADGMAPPRAAQASTLTLWWAGPAFADEARAAQGTVRRALRTPLASDAVADDAEGILGRLEELRLAFSSAED</sequence>
<keyword evidence="3" id="KW-1185">Reference proteome</keyword>
<evidence type="ECO:0000313" key="3">
    <source>
        <dbReference type="Proteomes" id="UP000028924"/>
    </source>
</evidence>
<dbReference type="InterPro" id="IPR019605">
    <property type="entry name" value="Misato_II_tubulin-like"/>
</dbReference>
<dbReference type="GO" id="GO:0005737">
    <property type="term" value="C:cytoplasm"/>
    <property type="evidence" value="ECO:0007669"/>
    <property type="project" value="TreeGrafter"/>
</dbReference>
<dbReference type="Proteomes" id="UP000028924">
    <property type="component" value="Unassembled WGS sequence"/>
</dbReference>
<name>A0A087SFJ1_AUXPR</name>
<dbReference type="AlphaFoldDB" id="A0A087SFJ1"/>
<dbReference type="PANTHER" id="PTHR13391">
    <property type="entry name" value="MITOCHONDRIAL DISTRIBUTION REGULATOR MISATO"/>
    <property type="match status" value="1"/>
</dbReference>
<accession>A0A087SFJ1</accession>
<evidence type="ECO:0000313" key="2">
    <source>
        <dbReference type="EMBL" id="KFM24495.1"/>
    </source>
</evidence>
<dbReference type="EMBL" id="KL662107">
    <property type="protein sequence ID" value="KFM24495.1"/>
    <property type="molecule type" value="Genomic_DNA"/>
</dbReference>
<gene>
    <name evidence="2" type="ORF">F751_3213</name>
</gene>